<evidence type="ECO:0000256" key="2">
    <source>
        <dbReference type="SAM" id="Coils"/>
    </source>
</evidence>
<feature type="non-terminal residue" evidence="5">
    <location>
        <position position="118"/>
    </location>
</feature>
<organism evidence="5">
    <name type="scientific">Lygus hesperus</name>
    <name type="common">Western plant bug</name>
    <dbReference type="NCBI Taxonomy" id="30085"/>
    <lineage>
        <taxon>Eukaryota</taxon>
        <taxon>Metazoa</taxon>
        <taxon>Ecdysozoa</taxon>
        <taxon>Arthropoda</taxon>
        <taxon>Hexapoda</taxon>
        <taxon>Insecta</taxon>
        <taxon>Pterygota</taxon>
        <taxon>Neoptera</taxon>
        <taxon>Paraneoptera</taxon>
        <taxon>Hemiptera</taxon>
        <taxon>Heteroptera</taxon>
        <taxon>Panheteroptera</taxon>
        <taxon>Cimicomorpha</taxon>
        <taxon>Miridae</taxon>
        <taxon>Mirini</taxon>
        <taxon>Lygus</taxon>
    </lineage>
</organism>
<evidence type="ECO:0000259" key="4">
    <source>
        <dbReference type="PROSITE" id="PS51031"/>
    </source>
</evidence>
<sequence>VIGAASTSNRCLPQSGTNRVNKKQKPERSRRMTTFEKNLLQMEKEKMQLMRDQEEKEDEDLMFMKSLIAQFRIMKNIQKLKLRGEMISMIVREMVTLNKHDCTKVILMIQNVRHFFNL</sequence>
<evidence type="ECO:0000313" key="5">
    <source>
        <dbReference type="EMBL" id="JAG38072.1"/>
    </source>
</evidence>
<feature type="region of interest" description="Disordered" evidence="3">
    <location>
        <begin position="1"/>
        <end position="30"/>
    </location>
</feature>
<comment type="subcellular location">
    <subcellularLocation>
        <location evidence="1">Nucleus</location>
    </subcellularLocation>
</comment>
<feature type="compositionally biased region" description="Polar residues" evidence="3">
    <location>
        <begin position="1"/>
        <end position="19"/>
    </location>
</feature>
<dbReference type="GO" id="GO:0003677">
    <property type="term" value="F:DNA binding"/>
    <property type="evidence" value="ECO:0007669"/>
    <property type="project" value="InterPro"/>
</dbReference>
<dbReference type="InterPro" id="IPR004210">
    <property type="entry name" value="BESS_motif"/>
</dbReference>
<dbReference type="AlphaFoldDB" id="A0A0A9YYH7"/>
<proteinExistence type="predicted"/>
<dbReference type="PROSITE" id="PS51031">
    <property type="entry name" value="BESS"/>
    <property type="match status" value="1"/>
</dbReference>
<feature type="non-terminal residue" evidence="5">
    <location>
        <position position="1"/>
    </location>
</feature>
<keyword evidence="2" id="KW-0175">Coiled coil</keyword>
<name>A0A0A9YYH7_LYGHE</name>
<reference evidence="5" key="1">
    <citation type="journal article" date="2014" name="PLoS ONE">
        <title>Transcriptome-Based Identification of ABC Transporters in the Western Tarnished Plant Bug Lygus hesperus.</title>
        <authorList>
            <person name="Hull J.J."/>
            <person name="Chaney K."/>
            <person name="Geib S.M."/>
            <person name="Fabrick J.A."/>
            <person name="Brent C.S."/>
            <person name="Walsh D."/>
            <person name="Lavine L.C."/>
        </authorList>
    </citation>
    <scope>NUCLEOTIDE SEQUENCE</scope>
</reference>
<feature type="domain" description="BESS" evidence="4">
    <location>
        <begin position="57"/>
        <end position="96"/>
    </location>
</feature>
<dbReference type="EMBL" id="GBHO01005532">
    <property type="protein sequence ID" value="JAG38072.1"/>
    <property type="molecule type" value="Transcribed_RNA"/>
</dbReference>
<protein>
    <submittedName>
        <fullName evidence="5">Phosphoprotein</fullName>
    </submittedName>
</protein>
<accession>A0A0A9YYH7</accession>
<gene>
    <name evidence="5" type="primary">P_4</name>
    <name evidence="5" type="ORF">CM83_103453</name>
</gene>
<keyword evidence="1" id="KW-0539">Nucleus</keyword>
<dbReference type="GO" id="GO:0005634">
    <property type="term" value="C:nucleus"/>
    <property type="evidence" value="ECO:0007669"/>
    <property type="project" value="UniProtKB-SubCell"/>
</dbReference>
<feature type="coiled-coil region" evidence="2">
    <location>
        <begin position="32"/>
        <end position="59"/>
    </location>
</feature>
<evidence type="ECO:0000256" key="1">
    <source>
        <dbReference type="PROSITE-ProRule" id="PRU00371"/>
    </source>
</evidence>
<evidence type="ECO:0000256" key="3">
    <source>
        <dbReference type="SAM" id="MobiDB-lite"/>
    </source>
</evidence>
<reference evidence="5" key="2">
    <citation type="submission" date="2014-07" db="EMBL/GenBank/DDBJ databases">
        <authorList>
            <person name="Hull J."/>
        </authorList>
    </citation>
    <scope>NUCLEOTIDE SEQUENCE</scope>
</reference>